<dbReference type="EMBL" id="JAEHHL010000001">
    <property type="protein sequence ID" value="MBK0398068.1"/>
    <property type="molecule type" value="Genomic_DNA"/>
</dbReference>
<feature type="transmembrane region" description="Helical" evidence="1">
    <location>
        <begin position="50"/>
        <end position="72"/>
    </location>
</feature>
<feature type="transmembrane region" description="Helical" evidence="1">
    <location>
        <begin position="12"/>
        <end position="38"/>
    </location>
</feature>
<evidence type="ECO:0000313" key="3">
    <source>
        <dbReference type="Proteomes" id="UP000655420"/>
    </source>
</evidence>
<proteinExistence type="predicted"/>
<evidence type="ECO:0000313" key="2">
    <source>
        <dbReference type="EMBL" id="MBK0398068.1"/>
    </source>
</evidence>
<comment type="caution">
    <text evidence="2">The sequence shown here is derived from an EMBL/GenBank/DDBJ whole genome shotgun (WGS) entry which is preliminary data.</text>
</comment>
<accession>A0A8J7SAT4</accession>
<protein>
    <submittedName>
        <fullName evidence="2">TRAP transporter small permease subunit</fullName>
    </submittedName>
</protein>
<keyword evidence="3" id="KW-1185">Reference proteome</keyword>
<feature type="transmembrane region" description="Helical" evidence="1">
    <location>
        <begin position="195"/>
        <end position="211"/>
    </location>
</feature>
<dbReference type="AlphaFoldDB" id="A0A8J7SAT4"/>
<feature type="transmembrane region" description="Helical" evidence="1">
    <location>
        <begin position="140"/>
        <end position="156"/>
    </location>
</feature>
<feature type="transmembrane region" description="Helical" evidence="1">
    <location>
        <begin position="92"/>
        <end position="114"/>
    </location>
</feature>
<name>A0A8J7SAT4_9RHOB</name>
<dbReference type="RefSeq" id="WP_200606642.1">
    <property type="nucleotide sequence ID" value="NZ_JAEHHL010000001.1"/>
</dbReference>
<sequence length="323" mass="35012">MATTDGSGPFLVRAFGWAMLAMLAAFMANSILTIWMGWPGAGSLFAGDSSTLGIVQLALYFGLPLLGVLHVLRSGGTSLRDDATRVSNFNAFLVRAAFWVVFLVGLGDAILSFMRVEGMLEGVVGSQLAGDLGRSQFRGPYFHVPLVILGIVIGALTRGLSVVWLAFLVVAAELLIVICRFVFSYEQAFMADLVRFWYGALFLFASAFTLLDDGHVRVDLLYAGFTRRTKGLVNGWGSILLGMSLCWTILIVGFAGKSSIIASPILVFEVTQAGFGMYVKYFMAGFLGVFAITMLIQFVAQLFDAFADRRGEPGGHETHSEMM</sequence>
<keyword evidence="1" id="KW-1133">Transmembrane helix</keyword>
<dbReference type="Proteomes" id="UP000655420">
    <property type="component" value="Unassembled WGS sequence"/>
</dbReference>
<keyword evidence="1" id="KW-0472">Membrane</keyword>
<feature type="transmembrane region" description="Helical" evidence="1">
    <location>
        <begin position="232"/>
        <end position="255"/>
    </location>
</feature>
<organism evidence="2 3">
    <name type="scientific">Thermohalobaculum xanthum</name>
    <dbReference type="NCBI Taxonomy" id="2753746"/>
    <lineage>
        <taxon>Bacteria</taxon>
        <taxon>Pseudomonadati</taxon>
        <taxon>Pseudomonadota</taxon>
        <taxon>Alphaproteobacteria</taxon>
        <taxon>Rhodobacterales</taxon>
        <taxon>Paracoccaceae</taxon>
        <taxon>Thermohalobaculum</taxon>
    </lineage>
</organism>
<reference evidence="2" key="1">
    <citation type="submission" date="2020-12" db="EMBL/GenBank/DDBJ databases">
        <title>Bacterial taxonomy.</title>
        <authorList>
            <person name="Pan X."/>
        </authorList>
    </citation>
    <scope>NUCLEOTIDE SEQUENCE</scope>
    <source>
        <strain evidence="2">M0105</strain>
    </source>
</reference>
<evidence type="ECO:0000256" key="1">
    <source>
        <dbReference type="SAM" id="Phobius"/>
    </source>
</evidence>
<keyword evidence="1" id="KW-0812">Transmembrane</keyword>
<feature type="transmembrane region" description="Helical" evidence="1">
    <location>
        <begin position="275"/>
        <end position="300"/>
    </location>
</feature>
<feature type="transmembrane region" description="Helical" evidence="1">
    <location>
        <begin position="163"/>
        <end position="183"/>
    </location>
</feature>
<gene>
    <name evidence="2" type="ORF">H0I76_02605</name>
</gene>